<keyword evidence="3" id="KW-0227">DNA damage</keyword>
<dbReference type="GO" id="GO:0004519">
    <property type="term" value="F:endonuclease activity"/>
    <property type="evidence" value="ECO:0007669"/>
    <property type="project" value="UniProtKB-KW"/>
</dbReference>
<keyword evidence="4" id="KW-0228">DNA excision</keyword>
<sequence>MKIGYACTPLLLHYKTTRKILLKYYSEELLITLIKENLDDLLNILNYNSLNNINLFRISSDIIPLASHKINTFSWYNYFDKELRNIGDYIKNNSLRVSMHPGQYTVINSPKKDVVEKSILDLKYHADFLDSLNLDRSHKIILHIGGIYGDKKSAIERFIKTYNNLDDNIKNRLVIENDEKNFSMDDLLYISQLCSIPVIFDNLHNSCFNDNKYSLYDIFKKVSNTWSTLDGNMKVHYSQQHPFKKKGAHSSTLNIDKFLEYFNICKDFNPDIMLEVKDKNISAIKVLNSISELSNTPSISSLNSEFDKYKFILLEQGDTTFNKASSIINNDKSFIKFYKFIDEIIYSETTLQNKKQVLKEIEKKIRDDIENREFKYFNKLLQEEDYIKCKNYLYKLILKYNNPLSKSYYFINY</sequence>
<dbReference type="SUPFAM" id="SSF51658">
    <property type="entry name" value="Xylose isomerase-like"/>
    <property type="match status" value="1"/>
</dbReference>
<dbReference type="InterPro" id="IPR036237">
    <property type="entry name" value="Xyl_isomerase-like_sf"/>
</dbReference>
<evidence type="ECO:0000256" key="3">
    <source>
        <dbReference type="ARBA" id="ARBA00022763"/>
    </source>
</evidence>
<name>A0ABD4RIX4_9CLOT</name>
<evidence type="ECO:0000256" key="5">
    <source>
        <dbReference type="ARBA" id="ARBA00022801"/>
    </source>
</evidence>
<dbReference type="AlphaFoldDB" id="A0ABD4RIX4"/>
<dbReference type="InterPro" id="IPR004601">
    <property type="entry name" value="UvdE"/>
</dbReference>
<evidence type="ECO:0000256" key="1">
    <source>
        <dbReference type="ARBA" id="ARBA00022722"/>
    </source>
</evidence>
<keyword evidence="2 7" id="KW-0255">Endonuclease</keyword>
<evidence type="ECO:0000313" key="8">
    <source>
        <dbReference type="Proteomes" id="UP000775179"/>
    </source>
</evidence>
<proteinExistence type="predicted"/>
<evidence type="ECO:0000256" key="6">
    <source>
        <dbReference type="ARBA" id="ARBA00023204"/>
    </source>
</evidence>
<protein>
    <submittedName>
        <fullName evidence="7">UV DNA damage repair endonuclease UvsE</fullName>
    </submittedName>
</protein>
<dbReference type="KEGG" id="cchv:BTM20_04805"/>
<evidence type="ECO:0000313" key="7">
    <source>
        <dbReference type="EMBL" id="MBX7291085.1"/>
    </source>
</evidence>
<comment type="caution">
    <text evidence="7">The sequence shown here is derived from an EMBL/GenBank/DDBJ whole genome shotgun (WGS) entry which is preliminary data.</text>
</comment>
<dbReference type="GO" id="GO:0016787">
    <property type="term" value="F:hydrolase activity"/>
    <property type="evidence" value="ECO:0007669"/>
    <property type="project" value="UniProtKB-KW"/>
</dbReference>
<dbReference type="GeneID" id="66301176"/>
<dbReference type="PANTHER" id="PTHR31290:SF5">
    <property type="entry name" value="UV-DAMAGE ENDONUCLEASE"/>
    <property type="match status" value="1"/>
</dbReference>
<dbReference type="EMBL" id="JAIFTX010000017">
    <property type="protein sequence ID" value="MBX7291085.1"/>
    <property type="molecule type" value="Genomic_DNA"/>
</dbReference>
<gene>
    <name evidence="7" type="primary">uvsE</name>
    <name evidence="7" type="ORF">K4H94_08620</name>
</gene>
<keyword evidence="5" id="KW-0378">Hydrolase</keyword>
<dbReference type="GO" id="GO:0006281">
    <property type="term" value="P:DNA repair"/>
    <property type="evidence" value="ECO:0007669"/>
    <property type="project" value="UniProtKB-KW"/>
</dbReference>
<dbReference type="RefSeq" id="WP_021875168.1">
    <property type="nucleotide sequence ID" value="NZ_CP018630.1"/>
</dbReference>
<dbReference type="Pfam" id="PF03851">
    <property type="entry name" value="UvdE"/>
    <property type="match status" value="1"/>
</dbReference>
<dbReference type="NCBIfam" id="TIGR00629">
    <property type="entry name" value="uvde"/>
    <property type="match status" value="1"/>
</dbReference>
<accession>A0ABD4RIX4</accession>
<dbReference type="Proteomes" id="UP000775179">
    <property type="component" value="Unassembled WGS sequence"/>
</dbReference>
<dbReference type="Gene3D" id="3.20.20.150">
    <property type="entry name" value="Divalent-metal-dependent TIM barrel enzymes"/>
    <property type="match status" value="1"/>
</dbReference>
<evidence type="ECO:0000256" key="4">
    <source>
        <dbReference type="ARBA" id="ARBA00022769"/>
    </source>
</evidence>
<reference evidence="7 8" key="1">
    <citation type="submission" date="2021-08" db="EMBL/GenBank/DDBJ databases">
        <title>Genome sequence analysis of Clostridium chauvoei strains of European origin and evaluation of typing options for outbreak investigations.</title>
        <authorList>
            <person name="Abdel-Glil M."/>
            <person name="Thomas P."/>
            <person name="Seyboldt C."/>
        </authorList>
    </citation>
    <scope>NUCLEOTIDE SEQUENCE [LARGE SCALE GENOMIC DNA]</scope>
    <source>
        <strain evidence="7 8">S0260-09</strain>
    </source>
</reference>
<organism evidence="7 8">
    <name type="scientific">Clostridium chauvoei</name>
    <dbReference type="NCBI Taxonomy" id="46867"/>
    <lineage>
        <taxon>Bacteria</taxon>
        <taxon>Bacillati</taxon>
        <taxon>Bacillota</taxon>
        <taxon>Clostridia</taxon>
        <taxon>Eubacteriales</taxon>
        <taxon>Clostridiaceae</taxon>
        <taxon>Clostridium</taxon>
    </lineage>
</organism>
<dbReference type="PANTHER" id="PTHR31290">
    <property type="entry name" value="UV-DAMAGE ENDONUCLEASE"/>
    <property type="match status" value="1"/>
</dbReference>
<keyword evidence="6" id="KW-0234">DNA repair</keyword>
<evidence type="ECO:0000256" key="2">
    <source>
        <dbReference type="ARBA" id="ARBA00022759"/>
    </source>
</evidence>
<keyword evidence="1" id="KW-0540">Nuclease</keyword>